<evidence type="ECO:0000313" key="1">
    <source>
        <dbReference type="EMBL" id="MEA5256863.1"/>
    </source>
</evidence>
<organism evidence="1 2">
    <name type="scientific">Arcicella aquatica</name>
    <dbReference type="NCBI Taxonomy" id="217141"/>
    <lineage>
        <taxon>Bacteria</taxon>
        <taxon>Pseudomonadati</taxon>
        <taxon>Bacteroidota</taxon>
        <taxon>Cytophagia</taxon>
        <taxon>Cytophagales</taxon>
        <taxon>Flectobacillaceae</taxon>
        <taxon>Arcicella</taxon>
    </lineage>
</organism>
<protein>
    <recommendedName>
        <fullName evidence="3">CRISPR-associated protein Csh1</fullName>
    </recommendedName>
</protein>
<proteinExistence type="predicted"/>
<sequence>MLRELVQFTNSIDSELKAIGMTPKEGLHILLNFEEVENVLSISKTCKYEFFSKKNKDASSFLKNVASLAQLSWMVNTNKCFDLPSKGIHSCSPYCLAFKRESIRGGAKFNEAKVKLYDRINAYFDRAIELLEEDAEKQRAIIFKNSLNNEDKLNSFLDQINEFDSLKDAEYIVFYLDIEIEKYKIPNNKYLGGKLFNTEEYNAEGQDGLTYGTSNFFNGFNSKKPYLMHQSATFDITGRISAEDAKALFEFEAIAGRRSLPNPLPIFVYEDERLESIALFKKDALEGGNRRGYREIIEELQGKLKKELGNYYLLFYQNGEIKDFDFVSKFEYEFKNENGESWQVEDLFGGKYTYSITNVFEFERTILPVIFNNALIVRTKTDSMLFKYFDDIDAQYCKTANTFLLVMTYRKVLYDFIYKSNRAGFTQKIFKYIMLTGILDDIRLDKFEHNHHSEDLNIRQKLNILFSLYHSFQPFKQNTQFMANQIIELRQSIDELAEGVTSIRTDEEFAFTAGQVIYYILAKSKSEDKSYSRLEPFLQLTDSERLKQNISKIFNTYKHERFSSRFSNPFAQIMAYTTDGNLKDLMPLMLSGYFSKNQLFGKGKDDNQPEPTSVE</sequence>
<keyword evidence="2" id="KW-1185">Reference proteome</keyword>
<gene>
    <name evidence="1" type="ORF">VB264_03645</name>
</gene>
<comment type="caution">
    <text evidence="1">The sequence shown here is derived from an EMBL/GenBank/DDBJ whole genome shotgun (WGS) entry which is preliminary data.</text>
</comment>
<dbReference type="Proteomes" id="UP001304671">
    <property type="component" value="Unassembled WGS sequence"/>
</dbReference>
<accession>A0ABU5QIL5</accession>
<reference evidence="1 2" key="1">
    <citation type="submission" date="2023-12" db="EMBL/GenBank/DDBJ databases">
        <title>Novel species of the genus Arcicella isolated from rivers.</title>
        <authorList>
            <person name="Lu H."/>
        </authorList>
    </citation>
    <scope>NUCLEOTIDE SEQUENCE [LARGE SCALE GENOMIC DNA]</scope>
    <source>
        <strain evidence="1 2">LMG 21963</strain>
    </source>
</reference>
<evidence type="ECO:0000313" key="2">
    <source>
        <dbReference type="Proteomes" id="UP001304671"/>
    </source>
</evidence>
<name>A0ABU5QIL5_9BACT</name>
<dbReference type="RefSeq" id="WP_323246849.1">
    <property type="nucleotide sequence ID" value="NZ_JAYFUL010000003.1"/>
</dbReference>
<evidence type="ECO:0008006" key="3">
    <source>
        <dbReference type="Google" id="ProtNLM"/>
    </source>
</evidence>
<dbReference type="EMBL" id="JAYFUL010000003">
    <property type="protein sequence ID" value="MEA5256863.1"/>
    <property type="molecule type" value="Genomic_DNA"/>
</dbReference>